<gene>
    <name evidence="3" type="ORF">DI555_18795</name>
</gene>
<protein>
    <submittedName>
        <fullName evidence="3">CPBP family intramembrane metalloprotease</fullName>
    </submittedName>
</protein>
<dbReference type="Pfam" id="PF02517">
    <property type="entry name" value="Rce1-like"/>
    <property type="match status" value="1"/>
</dbReference>
<accession>A0A2W5NGZ6</accession>
<organism evidence="3 4">
    <name type="scientific">Novosphingobium pentaromativorans</name>
    <dbReference type="NCBI Taxonomy" id="205844"/>
    <lineage>
        <taxon>Bacteria</taxon>
        <taxon>Pseudomonadati</taxon>
        <taxon>Pseudomonadota</taxon>
        <taxon>Alphaproteobacteria</taxon>
        <taxon>Sphingomonadales</taxon>
        <taxon>Sphingomonadaceae</taxon>
        <taxon>Novosphingobium</taxon>
    </lineage>
</organism>
<evidence type="ECO:0000256" key="1">
    <source>
        <dbReference type="SAM" id="Phobius"/>
    </source>
</evidence>
<feature type="transmembrane region" description="Helical" evidence="1">
    <location>
        <begin position="142"/>
        <end position="160"/>
    </location>
</feature>
<dbReference type="InterPro" id="IPR003675">
    <property type="entry name" value="Rce1/LyrA-like_dom"/>
</dbReference>
<keyword evidence="1" id="KW-0472">Membrane</keyword>
<dbReference type="AlphaFoldDB" id="A0A2W5NGZ6"/>
<name>A0A2W5NGZ6_9SPHN</name>
<feature type="transmembrane region" description="Helical" evidence="1">
    <location>
        <begin position="49"/>
        <end position="70"/>
    </location>
</feature>
<dbReference type="GO" id="GO:0080120">
    <property type="term" value="P:CAAX-box protein maturation"/>
    <property type="evidence" value="ECO:0007669"/>
    <property type="project" value="UniProtKB-ARBA"/>
</dbReference>
<feature type="transmembrane region" description="Helical" evidence="1">
    <location>
        <begin position="172"/>
        <end position="190"/>
    </location>
</feature>
<keyword evidence="3" id="KW-0378">Hydrolase</keyword>
<keyword evidence="3" id="KW-0645">Protease</keyword>
<keyword evidence="1" id="KW-1133">Transmembrane helix</keyword>
<feature type="transmembrane region" description="Helical" evidence="1">
    <location>
        <begin position="196"/>
        <end position="217"/>
    </location>
</feature>
<dbReference type="GO" id="GO:0004175">
    <property type="term" value="F:endopeptidase activity"/>
    <property type="evidence" value="ECO:0007669"/>
    <property type="project" value="UniProtKB-ARBA"/>
</dbReference>
<evidence type="ECO:0000313" key="3">
    <source>
        <dbReference type="EMBL" id="PZQ52762.1"/>
    </source>
</evidence>
<evidence type="ECO:0000259" key="2">
    <source>
        <dbReference type="Pfam" id="PF02517"/>
    </source>
</evidence>
<keyword evidence="1" id="KW-0812">Transmembrane</keyword>
<sequence>MATRSDHAAPPALLRELARELPRELLRFLKRPALLTPIGLGSRRGWSMLGMLEVLHVGGLILVLLPLISLWQQAMHLSPPSAFDKLPPGWLLPFTVLIAPVGEELVFRGWQTGRPRALWLLGCAVLFAVAAIFAAAMPPLVLVALLAALALAAIGGWFALRERRSPPGWYVRAYPAVFWIAALVFAGVHLTNYPSASIASLPLVLPQLWAALLLGFTRQRIGLPAAMLQHAGANAATLLLVQLGG</sequence>
<feature type="transmembrane region" description="Helical" evidence="1">
    <location>
        <begin position="117"/>
        <end position="136"/>
    </location>
</feature>
<evidence type="ECO:0000313" key="4">
    <source>
        <dbReference type="Proteomes" id="UP000249082"/>
    </source>
</evidence>
<dbReference type="GO" id="GO:0006508">
    <property type="term" value="P:proteolysis"/>
    <property type="evidence" value="ECO:0007669"/>
    <property type="project" value="UniProtKB-KW"/>
</dbReference>
<feature type="domain" description="CAAX prenyl protease 2/Lysostaphin resistance protein A-like" evidence="2">
    <location>
        <begin position="89"/>
        <end position="166"/>
    </location>
</feature>
<dbReference type="EMBL" id="QFPX01000020">
    <property type="protein sequence ID" value="PZQ52762.1"/>
    <property type="molecule type" value="Genomic_DNA"/>
</dbReference>
<keyword evidence="3" id="KW-0482">Metalloprotease</keyword>
<comment type="caution">
    <text evidence="3">The sequence shown here is derived from an EMBL/GenBank/DDBJ whole genome shotgun (WGS) entry which is preliminary data.</text>
</comment>
<proteinExistence type="predicted"/>
<feature type="transmembrane region" description="Helical" evidence="1">
    <location>
        <begin position="90"/>
        <end position="110"/>
    </location>
</feature>
<dbReference type="GO" id="GO:0008237">
    <property type="term" value="F:metallopeptidase activity"/>
    <property type="evidence" value="ECO:0007669"/>
    <property type="project" value="UniProtKB-KW"/>
</dbReference>
<reference evidence="3 4" key="1">
    <citation type="submission" date="2017-08" db="EMBL/GenBank/DDBJ databases">
        <title>Infants hospitalized years apart are colonized by the same room-sourced microbial strains.</title>
        <authorList>
            <person name="Brooks B."/>
            <person name="Olm M.R."/>
            <person name="Firek B.A."/>
            <person name="Baker R."/>
            <person name="Thomas B.C."/>
            <person name="Morowitz M.J."/>
            <person name="Banfield J.F."/>
        </authorList>
    </citation>
    <scope>NUCLEOTIDE SEQUENCE [LARGE SCALE GENOMIC DNA]</scope>
    <source>
        <strain evidence="3">S2_005_002_R2_33</strain>
    </source>
</reference>
<dbReference type="Proteomes" id="UP000249082">
    <property type="component" value="Unassembled WGS sequence"/>
</dbReference>